<dbReference type="AlphaFoldDB" id="A0A6L9S9M8"/>
<evidence type="ECO:0000256" key="5">
    <source>
        <dbReference type="ARBA" id="ARBA00022741"/>
    </source>
</evidence>
<dbReference type="Gene3D" id="1.20.1560.10">
    <property type="entry name" value="ABC transporter type 1, transmembrane domain"/>
    <property type="match status" value="1"/>
</dbReference>
<evidence type="ECO:0000256" key="7">
    <source>
        <dbReference type="ARBA" id="ARBA00022989"/>
    </source>
</evidence>
<feature type="transmembrane region" description="Helical" evidence="10">
    <location>
        <begin position="202"/>
        <end position="221"/>
    </location>
</feature>
<feature type="transmembrane region" description="Helical" evidence="10">
    <location>
        <begin position="164"/>
        <end position="181"/>
    </location>
</feature>
<evidence type="ECO:0000259" key="12">
    <source>
        <dbReference type="PROSITE" id="PS50929"/>
    </source>
</evidence>
<dbReference type="RefSeq" id="WP_163740060.1">
    <property type="nucleotide sequence ID" value="NZ_JAAGOA010000012.1"/>
</dbReference>
<dbReference type="PANTHER" id="PTHR24221">
    <property type="entry name" value="ATP-BINDING CASSETTE SUB-FAMILY B"/>
    <property type="match status" value="1"/>
</dbReference>
<protein>
    <submittedName>
        <fullName evidence="13">ABC transporter ATP-binding protein</fullName>
    </submittedName>
</protein>
<comment type="caution">
    <text evidence="13">The sequence shown here is derived from an EMBL/GenBank/DDBJ whole genome shotgun (WGS) entry which is preliminary data.</text>
</comment>
<evidence type="ECO:0000256" key="1">
    <source>
        <dbReference type="ARBA" id="ARBA00004651"/>
    </source>
</evidence>
<feature type="transmembrane region" description="Helical" evidence="10">
    <location>
        <begin position="138"/>
        <end position="158"/>
    </location>
</feature>
<dbReference type="GO" id="GO:0140359">
    <property type="term" value="F:ABC-type transporter activity"/>
    <property type="evidence" value="ECO:0007669"/>
    <property type="project" value="InterPro"/>
</dbReference>
<dbReference type="PROSITE" id="PS50929">
    <property type="entry name" value="ABC_TM1F"/>
    <property type="match status" value="1"/>
</dbReference>
<comment type="similarity">
    <text evidence="9">Belongs to the ABC transporter superfamily. Lipid exporter (TC 3.A.1.106) family.</text>
</comment>
<dbReference type="SUPFAM" id="SSF52540">
    <property type="entry name" value="P-loop containing nucleoside triphosphate hydrolases"/>
    <property type="match status" value="1"/>
</dbReference>
<gene>
    <name evidence="13" type="ORF">G1H10_17315</name>
</gene>
<dbReference type="PROSITE" id="PS00211">
    <property type="entry name" value="ABC_TRANSPORTER_1"/>
    <property type="match status" value="1"/>
</dbReference>
<dbReference type="FunFam" id="3.40.50.300:FF:000299">
    <property type="entry name" value="ABC transporter ATP-binding protein/permease"/>
    <property type="match status" value="1"/>
</dbReference>
<evidence type="ECO:0000256" key="2">
    <source>
        <dbReference type="ARBA" id="ARBA00022448"/>
    </source>
</evidence>
<keyword evidence="14" id="KW-1185">Reference proteome</keyword>
<evidence type="ECO:0000313" key="13">
    <source>
        <dbReference type="EMBL" id="NEE01936.1"/>
    </source>
</evidence>
<keyword evidence="8 10" id="KW-0472">Membrane</keyword>
<dbReference type="GO" id="GO:0034040">
    <property type="term" value="F:ATPase-coupled lipid transmembrane transporter activity"/>
    <property type="evidence" value="ECO:0007669"/>
    <property type="project" value="TreeGrafter"/>
</dbReference>
<feature type="domain" description="ABC transporter" evidence="11">
    <location>
        <begin position="344"/>
        <end position="580"/>
    </location>
</feature>
<accession>A0A6L9S9M8</accession>
<evidence type="ECO:0000256" key="10">
    <source>
        <dbReference type="SAM" id="Phobius"/>
    </source>
</evidence>
<organism evidence="13 14">
    <name type="scientific">Phytoactinopolyspora halotolerans</name>
    <dbReference type="NCBI Taxonomy" id="1981512"/>
    <lineage>
        <taxon>Bacteria</taxon>
        <taxon>Bacillati</taxon>
        <taxon>Actinomycetota</taxon>
        <taxon>Actinomycetes</taxon>
        <taxon>Jiangellales</taxon>
        <taxon>Jiangellaceae</taxon>
        <taxon>Phytoactinopolyspora</taxon>
    </lineage>
</organism>
<evidence type="ECO:0000256" key="3">
    <source>
        <dbReference type="ARBA" id="ARBA00022475"/>
    </source>
</evidence>
<evidence type="ECO:0000256" key="4">
    <source>
        <dbReference type="ARBA" id="ARBA00022692"/>
    </source>
</evidence>
<evidence type="ECO:0000259" key="11">
    <source>
        <dbReference type="PROSITE" id="PS50893"/>
    </source>
</evidence>
<dbReference type="GO" id="GO:0005524">
    <property type="term" value="F:ATP binding"/>
    <property type="evidence" value="ECO:0007669"/>
    <property type="project" value="UniProtKB-KW"/>
</dbReference>
<evidence type="ECO:0000313" key="14">
    <source>
        <dbReference type="Proteomes" id="UP000475214"/>
    </source>
</evidence>
<comment type="subcellular location">
    <subcellularLocation>
        <location evidence="1">Cell membrane</location>
        <topology evidence="1">Multi-pass membrane protein</topology>
    </subcellularLocation>
</comment>
<keyword evidence="6 13" id="KW-0067">ATP-binding</keyword>
<proteinExistence type="inferred from homology"/>
<keyword evidence="4 10" id="KW-0812">Transmembrane</keyword>
<dbReference type="InterPro" id="IPR003439">
    <property type="entry name" value="ABC_transporter-like_ATP-bd"/>
</dbReference>
<dbReference type="GO" id="GO:0005886">
    <property type="term" value="C:plasma membrane"/>
    <property type="evidence" value="ECO:0007669"/>
    <property type="project" value="UniProtKB-SubCell"/>
</dbReference>
<dbReference type="InterPro" id="IPR011527">
    <property type="entry name" value="ABC1_TM_dom"/>
</dbReference>
<evidence type="ECO:0000256" key="9">
    <source>
        <dbReference type="ARBA" id="ARBA00061644"/>
    </source>
</evidence>
<evidence type="ECO:0000256" key="8">
    <source>
        <dbReference type="ARBA" id="ARBA00023136"/>
    </source>
</evidence>
<dbReference type="PROSITE" id="PS50893">
    <property type="entry name" value="ABC_TRANSPORTER_2"/>
    <property type="match status" value="1"/>
</dbReference>
<feature type="domain" description="ABC transmembrane type-1" evidence="12">
    <location>
        <begin position="19"/>
        <end position="306"/>
    </location>
</feature>
<dbReference type="InterPro" id="IPR017871">
    <property type="entry name" value="ABC_transporter-like_CS"/>
</dbReference>
<dbReference type="SUPFAM" id="SSF90123">
    <property type="entry name" value="ABC transporter transmembrane region"/>
    <property type="match status" value="1"/>
</dbReference>
<dbReference type="EMBL" id="JAAGOA010000012">
    <property type="protein sequence ID" value="NEE01936.1"/>
    <property type="molecule type" value="Genomic_DNA"/>
</dbReference>
<sequence>MLINRTVLRFVTSARGHLALTVLLGLAASAAAVGTAFALAEVVARVLSASAAGSDAGRELGDALAPLAVAAALTLTRAGLLWWRDQCAVRAAIDVKHRVRARLVRHLFALGPAHARRTRSGGVQATLVDGVEHLQAYVGFYLPQVVVSLVVPATLVGILATRDVAVAVLVAVGVLSVPIAQRLWKRLLGERADVHWKAFESYAARIADTLAGIVTLISLGATRRAGQRLAEQAEQLRAATSANLRASLGVYIVTATAMSAGTAGATVLAAVHAAQGSLRPSDVLLVLFLAAECFRPLQDLQTYWHEGFYGLSAARGIAQLLDTPPVVAERPDAAPASLRTPPALSVDDVTYRYPGATQPALREVSLQIPAGSTVAVVGPSGAGKSTLVQLLLRDLDPDSGTVAIDGHDLRDLPLNQLRRTTALVAQDVVLLDGSVWDNIRLAAPDADDAQIMAAVRAARVDELADSLPNGLDTPVGERGGTLSGGQRQRVALARALVARAPVLVLDEATSALDAENEALVTEALHGPGADARTTIVVAHRLSTVARSDLIVVLDAGRVVEAGPPAELARMGGAWARMLQIQRASLQTAGAVR</sequence>
<dbReference type="Pfam" id="PF00005">
    <property type="entry name" value="ABC_tran"/>
    <property type="match status" value="1"/>
</dbReference>
<evidence type="ECO:0000256" key="6">
    <source>
        <dbReference type="ARBA" id="ARBA00022840"/>
    </source>
</evidence>
<keyword evidence="2" id="KW-0813">Transport</keyword>
<dbReference type="PANTHER" id="PTHR24221:SF646">
    <property type="entry name" value="HAEMOLYSIN SECRETION ATP-BINDING PROTEIN"/>
    <property type="match status" value="1"/>
</dbReference>
<name>A0A6L9S9M8_9ACTN</name>
<dbReference type="InterPro" id="IPR027417">
    <property type="entry name" value="P-loop_NTPase"/>
</dbReference>
<dbReference type="InterPro" id="IPR036640">
    <property type="entry name" value="ABC1_TM_sf"/>
</dbReference>
<dbReference type="Proteomes" id="UP000475214">
    <property type="component" value="Unassembled WGS sequence"/>
</dbReference>
<dbReference type="Pfam" id="PF00664">
    <property type="entry name" value="ABC_membrane"/>
    <property type="match status" value="1"/>
</dbReference>
<dbReference type="GO" id="GO:0016887">
    <property type="term" value="F:ATP hydrolysis activity"/>
    <property type="evidence" value="ECO:0007669"/>
    <property type="project" value="InterPro"/>
</dbReference>
<dbReference type="SMART" id="SM00382">
    <property type="entry name" value="AAA"/>
    <property type="match status" value="1"/>
</dbReference>
<keyword evidence="7 10" id="KW-1133">Transmembrane helix</keyword>
<dbReference type="InterPro" id="IPR003593">
    <property type="entry name" value="AAA+_ATPase"/>
</dbReference>
<dbReference type="Gene3D" id="3.40.50.300">
    <property type="entry name" value="P-loop containing nucleotide triphosphate hydrolases"/>
    <property type="match status" value="1"/>
</dbReference>
<dbReference type="InterPro" id="IPR039421">
    <property type="entry name" value="Type_1_exporter"/>
</dbReference>
<keyword evidence="3" id="KW-1003">Cell membrane</keyword>
<reference evidence="13 14" key="1">
    <citation type="submission" date="2020-02" db="EMBL/GenBank/DDBJ databases">
        <authorList>
            <person name="Li X.-J."/>
            <person name="Han X.-M."/>
        </authorList>
    </citation>
    <scope>NUCLEOTIDE SEQUENCE [LARGE SCALE GENOMIC DNA]</scope>
    <source>
        <strain evidence="13 14">CCTCC AB 2017055</strain>
    </source>
</reference>
<keyword evidence="5" id="KW-0547">Nucleotide-binding</keyword>